<dbReference type="Proteomes" id="UP000236990">
    <property type="component" value="Unassembled WGS sequence"/>
</dbReference>
<evidence type="ECO:0000259" key="1">
    <source>
        <dbReference type="Pfam" id="PF14393"/>
    </source>
</evidence>
<reference evidence="2 3" key="1">
    <citation type="submission" date="2017-06" db="EMBL/GenBank/DDBJ databases">
        <title>Genome sequence of Lactobacillus plantarum subsp. plantarum strain SRCM101258.</title>
        <authorList>
            <person name="Cho S.H."/>
        </authorList>
    </citation>
    <scope>NUCLEOTIDE SEQUENCE [LARGE SCALE GENOMIC DNA]</scope>
    <source>
        <strain evidence="2 3">SRCM101258</strain>
    </source>
</reference>
<dbReference type="Pfam" id="PF14393">
    <property type="entry name" value="DUF4422"/>
    <property type="match status" value="1"/>
</dbReference>
<comment type="caution">
    <text evidence="2">The sequence shown here is derived from an EMBL/GenBank/DDBJ whole genome shotgun (WGS) entry which is preliminary data.</text>
</comment>
<dbReference type="InterPro" id="IPR025536">
    <property type="entry name" value="DUF4422"/>
</dbReference>
<sequence>MKVQIYVAAHKPYQMPQDPTYRPIFVGAAIHGGAHKIINLMTSVTTFRQATRTLTS</sequence>
<accession>A0A2S3U7Y8</accession>
<evidence type="ECO:0000313" key="3">
    <source>
        <dbReference type="Proteomes" id="UP000236990"/>
    </source>
</evidence>
<evidence type="ECO:0000313" key="2">
    <source>
        <dbReference type="EMBL" id="POD87024.1"/>
    </source>
</evidence>
<gene>
    <name evidence="2" type="ORF">S101258_01100</name>
</gene>
<dbReference type="AlphaFoldDB" id="A0A2S3U7Y8"/>
<organism evidence="2 3">
    <name type="scientific">Lactiplantibacillus plantarum subsp. plantarum</name>
    <dbReference type="NCBI Taxonomy" id="337330"/>
    <lineage>
        <taxon>Bacteria</taxon>
        <taxon>Bacillati</taxon>
        <taxon>Bacillota</taxon>
        <taxon>Bacilli</taxon>
        <taxon>Lactobacillales</taxon>
        <taxon>Lactobacillaceae</taxon>
        <taxon>Lactiplantibacillus</taxon>
    </lineage>
</organism>
<proteinExistence type="predicted"/>
<dbReference type="EMBL" id="NKCZ01000086">
    <property type="protein sequence ID" value="POD87024.1"/>
    <property type="molecule type" value="Genomic_DNA"/>
</dbReference>
<feature type="domain" description="DUF4422" evidence="1">
    <location>
        <begin position="4"/>
        <end position="33"/>
    </location>
</feature>
<protein>
    <recommendedName>
        <fullName evidence="1">DUF4422 domain-containing protein</fullName>
    </recommendedName>
</protein>
<name>A0A2S3U7Y8_LACPN</name>